<evidence type="ECO:0000313" key="3">
    <source>
        <dbReference type="Proteomes" id="UP001362999"/>
    </source>
</evidence>
<feature type="compositionally biased region" description="Basic and acidic residues" evidence="1">
    <location>
        <begin position="342"/>
        <end position="354"/>
    </location>
</feature>
<organism evidence="2 3">
    <name type="scientific">Favolaschia claudopus</name>
    <dbReference type="NCBI Taxonomy" id="2862362"/>
    <lineage>
        <taxon>Eukaryota</taxon>
        <taxon>Fungi</taxon>
        <taxon>Dikarya</taxon>
        <taxon>Basidiomycota</taxon>
        <taxon>Agaricomycotina</taxon>
        <taxon>Agaricomycetes</taxon>
        <taxon>Agaricomycetidae</taxon>
        <taxon>Agaricales</taxon>
        <taxon>Marasmiineae</taxon>
        <taxon>Mycenaceae</taxon>
        <taxon>Favolaschia</taxon>
    </lineage>
</organism>
<protein>
    <submittedName>
        <fullName evidence="2">Uncharacterized protein</fullName>
    </submittedName>
</protein>
<evidence type="ECO:0000313" key="2">
    <source>
        <dbReference type="EMBL" id="KAK7045198.1"/>
    </source>
</evidence>
<comment type="caution">
    <text evidence="2">The sequence shown here is derived from an EMBL/GenBank/DDBJ whole genome shotgun (WGS) entry which is preliminary data.</text>
</comment>
<sequence length="354" mass="38756">MSVKQVIKAPHTDDAAPPFDTSFAAGMTVVRTHYSSRVSPFETTSTSNKYEDDIKVAIRGRARFLFAPTQPPPTSDAPHPPSNMRMHLFSTPADTTSNVPTEHTSLARTTLHPPHLPSIPRRHRPAGIIQATSTSRTASPHHHPAHCADDAAPPAFDTSLIPLKTPPHPISPAARIIRATPVPRHHRGQRGHLPPSPHSAQTTGRRTTPLPHPHPHLYAAPPHNGAHPAFDASSPSRWALHTARTLRVSHAPRHPPPSHPTAWGIPSDPPTIYHPPPHLSSPHTLPPGPPARLPTVTEEKKRRKHPHTESAPSSNLKYSGQDVRHVFRGPFQKKAVSGFVEGRAEEGKKRRRVE</sequence>
<evidence type="ECO:0000256" key="1">
    <source>
        <dbReference type="SAM" id="MobiDB-lite"/>
    </source>
</evidence>
<feature type="region of interest" description="Disordered" evidence="1">
    <location>
        <begin position="247"/>
        <end position="354"/>
    </location>
</feature>
<dbReference type="AlphaFoldDB" id="A0AAW0D338"/>
<keyword evidence="3" id="KW-1185">Reference proteome</keyword>
<reference evidence="2 3" key="1">
    <citation type="journal article" date="2024" name="J Genomics">
        <title>Draft genome sequencing and assembly of Favolaschia claudopus CIRM-BRFM 2984 isolated from oak limbs.</title>
        <authorList>
            <person name="Navarro D."/>
            <person name="Drula E."/>
            <person name="Chaduli D."/>
            <person name="Cazenave R."/>
            <person name="Ahrendt S."/>
            <person name="Wang J."/>
            <person name="Lipzen A."/>
            <person name="Daum C."/>
            <person name="Barry K."/>
            <person name="Grigoriev I.V."/>
            <person name="Favel A."/>
            <person name="Rosso M.N."/>
            <person name="Martin F."/>
        </authorList>
    </citation>
    <scope>NUCLEOTIDE SEQUENCE [LARGE SCALE GENOMIC DNA]</scope>
    <source>
        <strain evidence="2 3">CIRM-BRFM 2984</strain>
    </source>
</reference>
<accession>A0AAW0D338</accession>
<dbReference type="EMBL" id="JAWWNJ010000011">
    <property type="protein sequence ID" value="KAK7045198.1"/>
    <property type="molecule type" value="Genomic_DNA"/>
</dbReference>
<dbReference type="Proteomes" id="UP001362999">
    <property type="component" value="Unassembled WGS sequence"/>
</dbReference>
<name>A0AAW0D338_9AGAR</name>
<feature type="compositionally biased region" description="Pro residues" evidence="1">
    <location>
        <begin position="267"/>
        <end position="292"/>
    </location>
</feature>
<gene>
    <name evidence="2" type="ORF">R3P38DRAFT_3259192</name>
</gene>
<feature type="region of interest" description="Disordered" evidence="1">
    <location>
        <begin position="183"/>
        <end position="215"/>
    </location>
</feature>
<proteinExistence type="predicted"/>